<evidence type="ECO:0000313" key="2">
    <source>
        <dbReference type="EMBL" id="SOC11395.1"/>
    </source>
</evidence>
<dbReference type="RefSeq" id="WP_097073643.1">
    <property type="nucleotide sequence ID" value="NZ_OBMQ01000006.1"/>
</dbReference>
<feature type="transmembrane region" description="Helical" evidence="1">
    <location>
        <begin position="29"/>
        <end position="53"/>
    </location>
</feature>
<protein>
    <submittedName>
        <fullName evidence="2">Uncharacterized protein</fullName>
    </submittedName>
</protein>
<dbReference type="OrthoDB" id="2442156at2"/>
<feature type="transmembrane region" description="Helical" evidence="1">
    <location>
        <begin position="6"/>
        <end position="22"/>
    </location>
</feature>
<dbReference type="EMBL" id="OBMQ01000006">
    <property type="protein sequence ID" value="SOC11395.1"/>
    <property type="molecule type" value="Genomic_DNA"/>
</dbReference>
<organism evidence="2 3">
    <name type="scientific">Ureibacillus xyleni</name>
    <dbReference type="NCBI Taxonomy" id="614648"/>
    <lineage>
        <taxon>Bacteria</taxon>
        <taxon>Bacillati</taxon>
        <taxon>Bacillota</taxon>
        <taxon>Bacilli</taxon>
        <taxon>Bacillales</taxon>
        <taxon>Caryophanaceae</taxon>
        <taxon>Ureibacillus</taxon>
    </lineage>
</organism>
<keyword evidence="1" id="KW-1133">Transmembrane helix</keyword>
<reference evidence="3" key="1">
    <citation type="submission" date="2017-08" db="EMBL/GenBank/DDBJ databases">
        <authorList>
            <person name="Varghese N."/>
            <person name="Submissions S."/>
        </authorList>
    </citation>
    <scope>NUCLEOTIDE SEQUENCE [LARGE SCALE GENOMIC DNA]</scope>
    <source>
        <strain evidence="3">JC22</strain>
    </source>
</reference>
<evidence type="ECO:0000256" key="1">
    <source>
        <dbReference type="SAM" id="Phobius"/>
    </source>
</evidence>
<name>A0A285SU62_9BACL</name>
<proteinExistence type="predicted"/>
<feature type="transmembrane region" description="Helical" evidence="1">
    <location>
        <begin position="59"/>
        <end position="84"/>
    </location>
</feature>
<keyword evidence="1" id="KW-0472">Membrane</keyword>
<gene>
    <name evidence="2" type="ORF">SAMN05880501_106145</name>
</gene>
<keyword evidence="1" id="KW-0812">Transmembrane</keyword>
<sequence>MPIAIIILVLAIISAVFLSRRATKKRKFLIWGITTILFIAPLISWVSGILFGISVGDGFAGMTIMVYGFVFLEVIGFIILYFGIFKREKFKDLM</sequence>
<dbReference type="AlphaFoldDB" id="A0A285SU62"/>
<evidence type="ECO:0000313" key="3">
    <source>
        <dbReference type="Proteomes" id="UP000219636"/>
    </source>
</evidence>
<dbReference type="Proteomes" id="UP000219636">
    <property type="component" value="Unassembled WGS sequence"/>
</dbReference>
<keyword evidence="3" id="KW-1185">Reference proteome</keyword>
<accession>A0A285SU62</accession>